<name>M5UPH9_9BACT</name>
<reference evidence="1 2" key="1">
    <citation type="journal article" date="2013" name="Mar. Genomics">
        <title>Expression of sulfatases in Rhodopirellula baltica and the diversity of sulfatases in the genus Rhodopirellula.</title>
        <authorList>
            <person name="Wegner C.E."/>
            <person name="Richter-Heitmann T."/>
            <person name="Klindworth A."/>
            <person name="Klockow C."/>
            <person name="Richter M."/>
            <person name="Achstetter T."/>
            <person name="Glockner F.O."/>
            <person name="Harder J."/>
        </authorList>
    </citation>
    <scope>NUCLEOTIDE SEQUENCE [LARGE SCALE GENOMIC DNA]</scope>
    <source>
        <strain evidence="1 2">SM41</strain>
    </source>
</reference>
<accession>M5UPH9</accession>
<evidence type="ECO:0000313" key="1">
    <source>
        <dbReference type="EMBL" id="EMI57913.1"/>
    </source>
</evidence>
<organism evidence="1 2">
    <name type="scientific">Rhodopirellula sallentina SM41</name>
    <dbReference type="NCBI Taxonomy" id="1263870"/>
    <lineage>
        <taxon>Bacteria</taxon>
        <taxon>Pseudomonadati</taxon>
        <taxon>Planctomycetota</taxon>
        <taxon>Planctomycetia</taxon>
        <taxon>Pirellulales</taxon>
        <taxon>Pirellulaceae</taxon>
        <taxon>Rhodopirellula</taxon>
    </lineage>
</organism>
<dbReference type="Proteomes" id="UP000011885">
    <property type="component" value="Unassembled WGS sequence"/>
</dbReference>
<protein>
    <submittedName>
        <fullName evidence="1">Uncharacterized protein</fullName>
    </submittedName>
</protein>
<proteinExistence type="predicted"/>
<sequence length="203" mass="22766">MFNRFRRNAIDVAADQFDRIAGLRCLSPSFEGDRCADQTATEVDSQRVIRIRSDHPQARDRRRVLPQQIAADAARDDEFTTVHRNVEGFAAGGGQHVRREQPAAFEGFEQSAAFANLPRGRGARDTRLPTELTLDPACEETTTRCFFEWHVGFDKNQLRQESMVQGIGAGSSSPLTCQAVYTSRRGADHFNYQPASRQNPHIS</sequence>
<comment type="caution">
    <text evidence="1">The sequence shown here is derived from an EMBL/GenBank/DDBJ whole genome shotgun (WGS) entry which is preliminary data.</text>
</comment>
<dbReference type="AlphaFoldDB" id="M5UPH9"/>
<gene>
    <name evidence="1" type="ORF">RSSM_00640</name>
</gene>
<evidence type="ECO:0000313" key="2">
    <source>
        <dbReference type="Proteomes" id="UP000011885"/>
    </source>
</evidence>
<dbReference type="EMBL" id="ANOH01000054">
    <property type="protein sequence ID" value="EMI57913.1"/>
    <property type="molecule type" value="Genomic_DNA"/>
</dbReference>
<keyword evidence="2" id="KW-1185">Reference proteome</keyword>
<dbReference type="PATRIC" id="fig|1263870.3.peg.701"/>